<dbReference type="Pfam" id="PF21447">
    <property type="entry name" value="Ppx-GppA_III"/>
    <property type="match status" value="1"/>
</dbReference>
<evidence type="ECO:0000256" key="7">
    <source>
        <dbReference type="ARBA" id="ARBA00022475"/>
    </source>
</evidence>
<keyword evidence="14" id="KW-1185">Reference proteome</keyword>
<dbReference type="Pfam" id="PF02541">
    <property type="entry name" value="Ppx-GppA"/>
    <property type="match status" value="1"/>
</dbReference>
<evidence type="ECO:0000256" key="10">
    <source>
        <dbReference type="ARBA" id="ARBA00047607"/>
    </source>
</evidence>
<organism evidence="13 14">
    <name type="scientific">Photobacterium jeanii</name>
    <dbReference type="NCBI Taxonomy" id="858640"/>
    <lineage>
        <taxon>Bacteria</taxon>
        <taxon>Pseudomonadati</taxon>
        <taxon>Pseudomonadota</taxon>
        <taxon>Gammaproteobacteria</taxon>
        <taxon>Vibrionales</taxon>
        <taxon>Vibrionaceae</taxon>
        <taxon>Photobacterium</taxon>
    </lineage>
</organism>
<evidence type="ECO:0000259" key="11">
    <source>
        <dbReference type="Pfam" id="PF02541"/>
    </source>
</evidence>
<evidence type="ECO:0000256" key="8">
    <source>
        <dbReference type="ARBA" id="ARBA00022801"/>
    </source>
</evidence>
<comment type="subunit">
    <text evidence="4">Homodimer.</text>
</comment>
<evidence type="ECO:0000256" key="1">
    <source>
        <dbReference type="ARBA" id="ARBA00001946"/>
    </source>
</evidence>
<evidence type="ECO:0000313" key="14">
    <source>
        <dbReference type="Proteomes" id="UP000078503"/>
    </source>
</evidence>
<dbReference type="PANTHER" id="PTHR30005:SF14">
    <property type="entry name" value="EXOPOLYPHOSPHATASE"/>
    <property type="match status" value="1"/>
</dbReference>
<evidence type="ECO:0000256" key="6">
    <source>
        <dbReference type="ARBA" id="ARBA00020416"/>
    </source>
</evidence>
<dbReference type="Proteomes" id="UP000078503">
    <property type="component" value="Unassembled WGS sequence"/>
</dbReference>
<dbReference type="AlphaFoldDB" id="A0A178KBB7"/>
<evidence type="ECO:0000256" key="4">
    <source>
        <dbReference type="ARBA" id="ARBA00011738"/>
    </source>
</evidence>
<dbReference type="InterPro" id="IPR050273">
    <property type="entry name" value="GppA/Ppx_hydrolase"/>
</dbReference>
<dbReference type="InterPro" id="IPR048950">
    <property type="entry name" value="Ppx_GppA_C"/>
</dbReference>
<dbReference type="PANTHER" id="PTHR30005">
    <property type="entry name" value="EXOPOLYPHOSPHATASE"/>
    <property type="match status" value="1"/>
</dbReference>
<dbReference type="NCBIfam" id="TIGR03706">
    <property type="entry name" value="exo_poly_only"/>
    <property type="match status" value="1"/>
</dbReference>
<feature type="domain" description="Ppx/GppA phosphatase C-terminal" evidence="12">
    <location>
        <begin position="313"/>
        <end position="487"/>
    </location>
</feature>
<sequence>MTDINTPSPREIAAIDIGSNSFHMVVARIVGQSLQIISRHKQRVHLASGLDEHQNLNQAAIQRGLNCLAMFAERLQGFEPENVRIAATYTLRQARNVHIFLKRAEGLIPYPIEIIPGTEEARLIYLGVAHTQPDSGKKLIVDIGGGSTELVIGDDFNPQLAYSKHMGCVSYNQEHFKNAKISKKNFNAAQLAAQQKIESIASKYQQCGWETAIGSSGTIKAIREVLIAKGHSDGVITAKRLQWLEEEILAFKNSEELSLDGLSDDRKPVFAAGVAILSGVFKSLAIKEMIFSDGALREGLLYEMEERFRHSDIRTRTAEAMAQQYHIDTAQAERVRTTAEAIYAQIETHPSLAKSELQPLLSWGALLHEVGLSISYPGFHRHSAYLLRHCTMPGFNLEQQTVLATLVRFQRKSLKLEEMPVLSIYKRKHLYPLIRTMRLAVALNGQRTDTPLPKLKVKANKEEWTLTLPSNWQHDNKLLAADLIKEQEYWHKAGWQLNLDPSPHEPD</sequence>
<evidence type="ECO:0000313" key="13">
    <source>
        <dbReference type="EMBL" id="OAN14255.1"/>
    </source>
</evidence>
<comment type="catalytic activity">
    <reaction evidence="10">
        <text>[phosphate](n) + H2O = [phosphate](n-1) + phosphate + H(+)</text>
        <dbReference type="Rhea" id="RHEA:21528"/>
        <dbReference type="Rhea" id="RHEA-COMP:9859"/>
        <dbReference type="Rhea" id="RHEA-COMP:14279"/>
        <dbReference type="ChEBI" id="CHEBI:15377"/>
        <dbReference type="ChEBI" id="CHEBI:15378"/>
        <dbReference type="ChEBI" id="CHEBI:16838"/>
        <dbReference type="ChEBI" id="CHEBI:43474"/>
        <dbReference type="EC" id="3.6.1.11"/>
    </reaction>
</comment>
<dbReference type="SUPFAM" id="SSF109604">
    <property type="entry name" value="HD-domain/PDEase-like"/>
    <property type="match status" value="1"/>
</dbReference>
<evidence type="ECO:0000256" key="5">
    <source>
        <dbReference type="ARBA" id="ARBA00012451"/>
    </source>
</evidence>
<dbReference type="Gene3D" id="3.30.420.150">
    <property type="entry name" value="Exopolyphosphatase. Domain 2"/>
    <property type="match status" value="1"/>
</dbReference>
<dbReference type="RefSeq" id="WP_068331161.1">
    <property type="nucleotide sequence ID" value="NZ_LVHF01000025.1"/>
</dbReference>
<keyword evidence="9" id="KW-0472">Membrane</keyword>
<evidence type="ECO:0000256" key="3">
    <source>
        <dbReference type="ARBA" id="ARBA00007125"/>
    </source>
</evidence>
<accession>A0A178KBB7</accession>
<proteinExistence type="inferred from homology"/>
<dbReference type="STRING" id="858640.A3K86_11805"/>
<dbReference type="GO" id="GO:0006798">
    <property type="term" value="P:polyphosphate catabolic process"/>
    <property type="evidence" value="ECO:0007669"/>
    <property type="project" value="TreeGrafter"/>
</dbReference>
<name>A0A178KBB7_9GAMM</name>
<dbReference type="FunFam" id="3.30.420.150:FF:000001">
    <property type="entry name" value="Guanosine-5'-triphosphate,3'-diphosphate pyrophosphatase"/>
    <property type="match status" value="1"/>
</dbReference>
<dbReference type="InterPro" id="IPR030673">
    <property type="entry name" value="PyroPPase_GppA_Ppx"/>
</dbReference>
<dbReference type="InterPro" id="IPR043129">
    <property type="entry name" value="ATPase_NBD"/>
</dbReference>
<evidence type="ECO:0000256" key="9">
    <source>
        <dbReference type="ARBA" id="ARBA00023136"/>
    </source>
</evidence>
<dbReference type="InterPro" id="IPR022371">
    <property type="entry name" value="Exopolyphosphatase"/>
</dbReference>
<dbReference type="OrthoDB" id="9793035at2"/>
<dbReference type="Gene3D" id="3.30.420.40">
    <property type="match status" value="1"/>
</dbReference>
<comment type="subcellular location">
    <subcellularLocation>
        <location evidence="2">Cell membrane</location>
        <topology evidence="2">Peripheral membrane protein</topology>
    </subcellularLocation>
</comment>
<dbReference type="GO" id="GO:0004309">
    <property type="term" value="F:exopolyphosphatase activity"/>
    <property type="evidence" value="ECO:0007669"/>
    <property type="project" value="UniProtKB-EC"/>
</dbReference>
<dbReference type="PIRSF" id="PIRSF001267">
    <property type="entry name" value="Pyrophosphatase_GppA_Ppx"/>
    <property type="match status" value="1"/>
</dbReference>
<dbReference type="GO" id="GO:0005886">
    <property type="term" value="C:plasma membrane"/>
    <property type="evidence" value="ECO:0007669"/>
    <property type="project" value="UniProtKB-SubCell"/>
</dbReference>
<keyword evidence="7" id="KW-1003">Cell membrane</keyword>
<dbReference type="EC" id="3.6.1.11" evidence="5"/>
<feature type="domain" description="Ppx/GppA phosphatase N-terminal" evidence="11">
    <location>
        <begin position="25"/>
        <end position="307"/>
    </location>
</feature>
<comment type="caution">
    <text evidence="13">The sequence shown here is derived from an EMBL/GenBank/DDBJ whole genome shotgun (WGS) entry which is preliminary data.</text>
</comment>
<reference evidence="13 14" key="1">
    <citation type="submission" date="2016-03" db="EMBL/GenBank/DDBJ databases">
        <title>Photobacterium proteolyticum sp. nov. a protease producing bacterium isolated from ocean sediments of Laizhou Bay.</title>
        <authorList>
            <person name="Li Y."/>
        </authorList>
    </citation>
    <scope>NUCLEOTIDE SEQUENCE [LARGE SCALE GENOMIC DNA]</scope>
    <source>
        <strain evidence="13 14">R-40508</strain>
    </source>
</reference>
<dbReference type="FunFam" id="3.30.420.40:FF:000023">
    <property type="entry name" value="Guanosine-5'-triphosphate,3'-diphosphate pyrophosphatase"/>
    <property type="match status" value="1"/>
</dbReference>
<keyword evidence="8" id="KW-0378">Hydrolase</keyword>
<protein>
    <recommendedName>
        <fullName evidence="6">Exopolyphosphatase</fullName>
        <ecNumber evidence="5">3.6.1.11</ecNumber>
    </recommendedName>
</protein>
<evidence type="ECO:0000259" key="12">
    <source>
        <dbReference type="Pfam" id="PF21447"/>
    </source>
</evidence>
<dbReference type="SUPFAM" id="SSF53067">
    <property type="entry name" value="Actin-like ATPase domain"/>
    <property type="match status" value="2"/>
</dbReference>
<gene>
    <name evidence="13" type="ORF">A3K86_11805</name>
</gene>
<dbReference type="InterPro" id="IPR003695">
    <property type="entry name" value="Ppx_GppA_N"/>
</dbReference>
<dbReference type="EMBL" id="LVHF01000025">
    <property type="protein sequence ID" value="OAN14255.1"/>
    <property type="molecule type" value="Genomic_DNA"/>
</dbReference>
<comment type="similarity">
    <text evidence="3">Belongs to the GppA/Ppx family.</text>
</comment>
<comment type="cofactor">
    <cofactor evidence="1">
        <name>Mg(2+)</name>
        <dbReference type="ChEBI" id="CHEBI:18420"/>
    </cofactor>
</comment>
<dbReference type="Gene3D" id="1.10.3210.10">
    <property type="entry name" value="Hypothetical protein af1432"/>
    <property type="match status" value="1"/>
</dbReference>
<evidence type="ECO:0000256" key="2">
    <source>
        <dbReference type="ARBA" id="ARBA00004202"/>
    </source>
</evidence>